<dbReference type="GO" id="GO:0006402">
    <property type="term" value="P:mRNA catabolic process"/>
    <property type="evidence" value="ECO:0007669"/>
    <property type="project" value="TreeGrafter"/>
</dbReference>
<evidence type="ECO:0000313" key="3">
    <source>
        <dbReference type="EMBL" id="TLE16178.1"/>
    </source>
</evidence>
<dbReference type="GO" id="GO:0004521">
    <property type="term" value="F:RNA endonuclease activity"/>
    <property type="evidence" value="ECO:0007669"/>
    <property type="project" value="TreeGrafter"/>
</dbReference>
<dbReference type="Gene3D" id="3.30.2310.20">
    <property type="entry name" value="RelE-like"/>
    <property type="match status" value="1"/>
</dbReference>
<dbReference type="PANTHER" id="PTHR40588:SF1">
    <property type="entry name" value="MRNA INTERFERASE TOXIN YAFQ"/>
    <property type="match status" value="1"/>
</dbReference>
<dbReference type="AlphaFoldDB" id="A0A4U8UFD3"/>
<gene>
    <name evidence="3" type="ORF">LS72_004580</name>
</gene>
<feature type="active site" description="Proton donor" evidence="2">
    <location>
        <position position="85"/>
    </location>
</feature>
<dbReference type="RefSeq" id="WP_034555281.1">
    <property type="nucleotide sequence ID" value="NZ_JRPC02000009.1"/>
</dbReference>
<reference evidence="3 4" key="1">
    <citation type="journal article" date="2014" name="Genome Announc.">
        <title>Draft genome sequences of eight enterohepatic helicobacter species isolated from both laboratory and wild rodents.</title>
        <authorList>
            <person name="Sheh A."/>
            <person name="Shen Z."/>
            <person name="Fox J.G."/>
        </authorList>
    </citation>
    <scope>NUCLEOTIDE SEQUENCE [LARGE SCALE GENOMIC DNA]</scope>
    <source>
        <strain evidence="3 4">MIT-03-7007</strain>
    </source>
</reference>
<evidence type="ECO:0000313" key="4">
    <source>
        <dbReference type="Proteomes" id="UP000029920"/>
    </source>
</evidence>
<name>A0A4U8UFD3_9HELI</name>
<sequence length="92" mass="10798">MYQIDFTSAFKKEYKKFVKLGKAKAIDTLIQSLANGENLDQKYKDHALKGEYKGFRECHIEPDLLLIYKKYEDILLLSCVRLGSHTHLFKKQ</sequence>
<protein>
    <submittedName>
        <fullName evidence="3">Type II toxin-antitoxin system YafQ family toxin</fullName>
    </submittedName>
</protein>
<dbReference type="EMBL" id="JRPC02000009">
    <property type="protein sequence ID" value="TLE16178.1"/>
    <property type="molecule type" value="Genomic_DNA"/>
</dbReference>
<dbReference type="InterPro" id="IPR035093">
    <property type="entry name" value="RelE/ParE_toxin_dom_sf"/>
</dbReference>
<dbReference type="SUPFAM" id="SSF143011">
    <property type="entry name" value="RelE-like"/>
    <property type="match status" value="1"/>
</dbReference>
<dbReference type="PIRSF" id="PIRSF006156">
    <property type="entry name" value="YafQ"/>
    <property type="match status" value="1"/>
</dbReference>
<evidence type="ECO:0000256" key="2">
    <source>
        <dbReference type="PIRSR" id="PIRSR006156-1"/>
    </source>
</evidence>
<dbReference type="InterPro" id="IPR007712">
    <property type="entry name" value="RelE/ParE_toxin"/>
</dbReference>
<dbReference type="Pfam" id="PF15738">
    <property type="entry name" value="YafQ_toxin"/>
    <property type="match status" value="1"/>
</dbReference>
<dbReference type="GO" id="GO:0006415">
    <property type="term" value="P:translational termination"/>
    <property type="evidence" value="ECO:0007669"/>
    <property type="project" value="TreeGrafter"/>
</dbReference>
<dbReference type="NCBIfam" id="TIGR02385">
    <property type="entry name" value="RelE_StbE"/>
    <property type="match status" value="1"/>
</dbReference>
<comment type="caution">
    <text evidence="3">The sequence shown here is derived from an EMBL/GenBank/DDBJ whole genome shotgun (WGS) entry which is preliminary data.</text>
</comment>
<dbReference type="Proteomes" id="UP000029920">
    <property type="component" value="Unassembled WGS sequence"/>
</dbReference>
<dbReference type="InterPro" id="IPR004386">
    <property type="entry name" value="Toxin_YafQ-like"/>
</dbReference>
<dbReference type="PANTHER" id="PTHR40588">
    <property type="entry name" value="MRNA INTERFERASE TOXIN YAFQ"/>
    <property type="match status" value="1"/>
</dbReference>
<organism evidence="3 4">
    <name type="scientific">Helicobacter apodemus</name>
    <dbReference type="NCBI Taxonomy" id="135569"/>
    <lineage>
        <taxon>Bacteria</taxon>
        <taxon>Pseudomonadati</taxon>
        <taxon>Campylobacterota</taxon>
        <taxon>Epsilonproteobacteria</taxon>
        <taxon>Campylobacterales</taxon>
        <taxon>Helicobacteraceae</taxon>
        <taxon>Helicobacter</taxon>
    </lineage>
</organism>
<keyword evidence="1" id="KW-1277">Toxin-antitoxin system</keyword>
<keyword evidence="4" id="KW-1185">Reference proteome</keyword>
<accession>A0A4U8UFD3</accession>
<proteinExistence type="predicted"/>
<evidence type="ECO:0000256" key="1">
    <source>
        <dbReference type="ARBA" id="ARBA00022649"/>
    </source>
</evidence>